<proteinExistence type="predicted"/>
<dbReference type="EMBL" id="JAQBIE010000016">
    <property type="protein sequence ID" value="MDB6178464.1"/>
    <property type="molecule type" value="Genomic_DNA"/>
</dbReference>
<evidence type="ECO:0000313" key="3">
    <source>
        <dbReference type="Proteomes" id="UP001165641"/>
    </source>
</evidence>
<name>A0ABT4ZGH2_9RHOB</name>
<dbReference type="InterPro" id="IPR050312">
    <property type="entry name" value="IolE/XylAMocC-like"/>
</dbReference>
<keyword evidence="2" id="KW-0413">Isomerase</keyword>
<evidence type="ECO:0000259" key="1">
    <source>
        <dbReference type="Pfam" id="PF01261"/>
    </source>
</evidence>
<sequence>MKLGLGSYAFRWNIGIGGFRPSVPMTPMDVLDKAQALGLGLVQYADNIPLHLRDKAEIAELASEARQRGITLELGMQSFDAEGIRQYLDLCEILDARLLRIAFDAADAGLPIEQLATQFGPILDAAEARDVRLAIENHFNYPSPRLVRLLDAVDRPSLGICLDVANSICAREWPEHTIAMLAPYAINLHLKDYVIRPDENGVGFHIEGVQLGRGLTDIDWVLGQLDHMPQDAGVILEHWLPMQDSVNATLQAEHDWLDETVGTARKYLPAA</sequence>
<organism evidence="2 3">
    <name type="scientific">Paracoccus onchidii</name>
    <dbReference type="NCBI Taxonomy" id="3017813"/>
    <lineage>
        <taxon>Bacteria</taxon>
        <taxon>Pseudomonadati</taxon>
        <taxon>Pseudomonadota</taxon>
        <taxon>Alphaproteobacteria</taxon>
        <taxon>Rhodobacterales</taxon>
        <taxon>Paracoccaceae</taxon>
        <taxon>Paracoccus</taxon>
    </lineage>
</organism>
<dbReference type="SUPFAM" id="SSF51658">
    <property type="entry name" value="Xylose isomerase-like"/>
    <property type="match status" value="1"/>
</dbReference>
<feature type="domain" description="Xylose isomerase-like TIM barrel" evidence="1">
    <location>
        <begin position="32"/>
        <end position="259"/>
    </location>
</feature>
<protein>
    <submittedName>
        <fullName evidence="2">Sugar phosphate isomerase/epimerase</fullName>
    </submittedName>
</protein>
<dbReference type="InterPro" id="IPR013022">
    <property type="entry name" value="Xyl_isomerase-like_TIM-brl"/>
</dbReference>
<comment type="caution">
    <text evidence="2">The sequence shown here is derived from an EMBL/GenBank/DDBJ whole genome shotgun (WGS) entry which is preliminary data.</text>
</comment>
<dbReference type="Pfam" id="PF01261">
    <property type="entry name" value="AP_endonuc_2"/>
    <property type="match status" value="1"/>
</dbReference>
<gene>
    <name evidence="2" type="ORF">PAF17_13245</name>
</gene>
<dbReference type="Gene3D" id="3.20.20.150">
    <property type="entry name" value="Divalent-metal-dependent TIM barrel enzymes"/>
    <property type="match status" value="1"/>
</dbReference>
<evidence type="ECO:0000313" key="2">
    <source>
        <dbReference type="EMBL" id="MDB6178464.1"/>
    </source>
</evidence>
<accession>A0ABT4ZGH2</accession>
<dbReference type="RefSeq" id="WP_271889585.1">
    <property type="nucleotide sequence ID" value="NZ_JAQBIE010000016.1"/>
</dbReference>
<dbReference type="GO" id="GO:0016853">
    <property type="term" value="F:isomerase activity"/>
    <property type="evidence" value="ECO:0007669"/>
    <property type="project" value="UniProtKB-KW"/>
</dbReference>
<dbReference type="PANTHER" id="PTHR12110">
    <property type="entry name" value="HYDROXYPYRUVATE ISOMERASE"/>
    <property type="match status" value="1"/>
</dbReference>
<dbReference type="InterPro" id="IPR036237">
    <property type="entry name" value="Xyl_isomerase-like_sf"/>
</dbReference>
<dbReference type="PANTHER" id="PTHR12110:SF41">
    <property type="entry name" value="INOSOSE DEHYDRATASE"/>
    <property type="match status" value="1"/>
</dbReference>
<dbReference type="Proteomes" id="UP001165641">
    <property type="component" value="Unassembled WGS sequence"/>
</dbReference>
<reference evidence="2" key="1">
    <citation type="submission" date="2022-12" db="EMBL/GenBank/DDBJ databases">
        <title>Paracoccus onchidii sp. nov., isolated from a marine invertebrate from the South China Sea.</title>
        <authorList>
            <person name="Xu S."/>
            <person name="Liu Z."/>
            <person name="Xu Y."/>
        </authorList>
    </citation>
    <scope>NUCLEOTIDE SEQUENCE</scope>
    <source>
        <strain evidence="2">Z330</strain>
    </source>
</reference>
<keyword evidence="3" id="KW-1185">Reference proteome</keyword>